<evidence type="ECO:0000256" key="12">
    <source>
        <dbReference type="ARBA" id="ARBA00032574"/>
    </source>
</evidence>
<keyword evidence="6" id="KW-0808">Transferase</keyword>
<keyword evidence="10" id="KW-0411">Iron-sulfur</keyword>
<dbReference type="AlphaFoldDB" id="A0A699YA42"/>
<name>A0A699YA42_HAELA</name>
<comment type="similarity">
    <text evidence="3">Belongs to the DPH1/DPH2 family. DPH1 subfamily.</text>
</comment>
<keyword evidence="8" id="KW-0479">Metal-binding</keyword>
<protein>
    <recommendedName>
        <fullName evidence="5">2-(3-amino-3-carboxypropyl)histidine synthase subunit 1</fullName>
        <ecNumber evidence="4">2.5.1.108</ecNumber>
    </recommendedName>
    <alternativeName>
        <fullName evidence="12">Diphthamide biosynthesis protein 1</fullName>
    </alternativeName>
    <alternativeName>
        <fullName evidence="13">Diphtheria toxin resistance protein 1</fullName>
    </alternativeName>
    <alternativeName>
        <fullName evidence="11">S-adenosyl-L-methionine:L-histidine 3-amino-3-carboxypropyltransferase 1</fullName>
    </alternativeName>
</protein>
<comment type="catalytic activity">
    <reaction evidence="14">
        <text>L-histidyl-[translation elongation factor 2] + S-adenosyl-L-methionine = 2-[(3S)-amino-3-carboxypropyl]-L-histidyl-[translation elongation factor 2] + S-methyl-5'-thioadenosine + H(+)</text>
        <dbReference type="Rhea" id="RHEA:36783"/>
        <dbReference type="Rhea" id="RHEA-COMP:9748"/>
        <dbReference type="Rhea" id="RHEA-COMP:9749"/>
        <dbReference type="ChEBI" id="CHEBI:15378"/>
        <dbReference type="ChEBI" id="CHEBI:17509"/>
        <dbReference type="ChEBI" id="CHEBI:29979"/>
        <dbReference type="ChEBI" id="CHEBI:59789"/>
        <dbReference type="ChEBI" id="CHEBI:73995"/>
        <dbReference type="EC" id="2.5.1.108"/>
    </reaction>
</comment>
<dbReference type="Pfam" id="PF01866">
    <property type="entry name" value="Diphthamide_syn"/>
    <property type="match status" value="1"/>
</dbReference>
<dbReference type="GO" id="GO:0046872">
    <property type="term" value="F:metal ion binding"/>
    <property type="evidence" value="ECO:0007669"/>
    <property type="project" value="UniProtKB-KW"/>
</dbReference>
<dbReference type="Gene3D" id="3.40.50.11840">
    <property type="entry name" value="Diphthamide synthesis DPH1/DPH2 domain 1"/>
    <property type="match status" value="1"/>
</dbReference>
<feature type="transmembrane region" description="Helical" evidence="16">
    <location>
        <begin position="60"/>
        <end position="83"/>
    </location>
</feature>
<dbReference type="GO" id="GO:0090560">
    <property type="term" value="F:2-(3-amino-3-carboxypropyl)histidine synthase activity"/>
    <property type="evidence" value="ECO:0007669"/>
    <property type="project" value="UniProtKB-EC"/>
</dbReference>
<evidence type="ECO:0000256" key="7">
    <source>
        <dbReference type="ARBA" id="ARBA00022691"/>
    </source>
</evidence>
<feature type="transmembrane region" description="Helical" evidence="16">
    <location>
        <begin position="95"/>
        <end position="115"/>
    </location>
</feature>
<dbReference type="UniPathway" id="UPA00559"/>
<dbReference type="FunFam" id="3.40.50.11840:FF:000001">
    <property type="entry name" value="2-(3-amino-3-carboxypropyl)histidine synthase subunit 1"/>
    <property type="match status" value="1"/>
</dbReference>
<keyword evidence="16" id="KW-0472">Membrane</keyword>
<evidence type="ECO:0000256" key="9">
    <source>
        <dbReference type="ARBA" id="ARBA00023004"/>
    </source>
</evidence>
<dbReference type="NCBIfam" id="TIGR00322">
    <property type="entry name" value="diphth2_R"/>
    <property type="match status" value="1"/>
</dbReference>
<evidence type="ECO:0000256" key="13">
    <source>
        <dbReference type="ARBA" id="ARBA00032789"/>
    </source>
</evidence>
<dbReference type="Proteomes" id="UP000485058">
    <property type="component" value="Unassembled WGS sequence"/>
</dbReference>
<dbReference type="InterPro" id="IPR009305">
    <property type="entry name" value="Mpo1-like"/>
</dbReference>
<keyword evidence="16" id="KW-0812">Transmembrane</keyword>
<dbReference type="GO" id="GO:0051536">
    <property type="term" value="F:iron-sulfur cluster binding"/>
    <property type="evidence" value="ECO:0007669"/>
    <property type="project" value="UniProtKB-KW"/>
</dbReference>
<keyword evidence="7" id="KW-0949">S-adenosyl-L-methionine</keyword>
<dbReference type="PANTHER" id="PTHR10762">
    <property type="entry name" value="DIPHTHAMIDE BIOSYNTHESIS PROTEIN"/>
    <property type="match status" value="1"/>
</dbReference>
<proteinExistence type="inferred from homology"/>
<dbReference type="Gene3D" id="3.40.50.11860">
    <property type="entry name" value="Diphthamide synthesis DPH1/DPH2 domain 3"/>
    <property type="match status" value="1"/>
</dbReference>
<dbReference type="SFLD" id="SFLDS00032">
    <property type="entry name" value="Radical_SAM_3-amino-3-carboxyp"/>
    <property type="match status" value="1"/>
</dbReference>
<dbReference type="PANTHER" id="PTHR10762:SF1">
    <property type="entry name" value="2-(3-AMINO-3-CARBOXYPROPYL)HISTIDINE SYNTHASE SUBUNIT 1"/>
    <property type="match status" value="1"/>
</dbReference>
<evidence type="ECO:0000256" key="4">
    <source>
        <dbReference type="ARBA" id="ARBA00012221"/>
    </source>
</evidence>
<evidence type="ECO:0000256" key="14">
    <source>
        <dbReference type="ARBA" id="ARBA00048403"/>
    </source>
</evidence>
<keyword evidence="9" id="KW-0408">Iron</keyword>
<dbReference type="InterPro" id="IPR042263">
    <property type="entry name" value="DPH1/DPH2_1"/>
</dbReference>
<dbReference type="FunFam" id="3.40.50.11850:FF:000002">
    <property type="entry name" value="2-(3-amino-3-carboxypropyl)histidine synthase subunit 1"/>
    <property type="match status" value="1"/>
</dbReference>
<dbReference type="GO" id="GO:0017183">
    <property type="term" value="P:protein histidyl modification to diphthamide"/>
    <property type="evidence" value="ECO:0007669"/>
    <property type="project" value="UniProtKB-UniPathway"/>
</dbReference>
<evidence type="ECO:0000256" key="1">
    <source>
        <dbReference type="ARBA" id="ARBA00001966"/>
    </source>
</evidence>
<dbReference type="InterPro" id="IPR016435">
    <property type="entry name" value="DPH1/DPH2"/>
</dbReference>
<dbReference type="Gene3D" id="3.40.50.11850">
    <property type="entry name" value="Diphthamide synthesis DPH1/DPH2 domain 2"/>
    <property type="match status" value="1"/>
</dbReference>
<feature type="region of interest" description="Disordered" evidence="15">
    <location>
        <begin position="179"/>
        <end position="210"/>
    </location>
</feature>
<dbReference type="InterPro" id="IPR042264">
    <property type="entry name" value="DPH1/DPH2_2"/>
</dbReference>
<dbReference type="EMBL" id="BLLF01000068">
    <property type="protein sequence ID" value="GFH07010.1"/>
    <property type="molecule type" value="Genomic_DNA"/>
</dbReference>
<evidence type="ECO:0000256" key="8">
    <source>
        <dbReference type="ARBA" id="ARBA00022723"/>
    </source>
</evidence>
<dbReference type="EC" id="2.5.1.108" evidence="4"/>
<dbReference type="Pfam" id="PF06127">
    <property type="entry name" value="Mpo1-like"/>
    <property type="match status" value="1"/>
</dbReference>
<sequence>MGVIGTVCRLAQPNVALLLSTLYSLFYISLEPVAGLSFAACMAFPGFFLAGAWVHAVPKAWAWAIPIHVFSWVMQIWPGHIILEKARPALVDNLVQAFALAPFFVWFELLFFLGYRPDLYQQLEVRVQAAVEERNKHKKPLILDGYIYIPVSLSSCGAHALLHSSERLLSRMTSDCGEQAEPSRFHGRGNSIDCHQNEAPATSTSTDIAPAQPPAEKAIKRFVRQQLSHSGEVPTLDMFSARSAHATAGSIVCYNRPAVLPANYNFEIHKTVWRLRQARAHAAALQFPEGLLMYAATIADILERFAGVDHCLIMGDVTYGACCVDDLSAVAMGADFLVHYGHSCLVPVDVTSLPCLYVFVDIAIDVDHLVGCVGLTFTPGTQLVLAGTIQFSTALQLARSALLPAFPALAIPKVAPLSPGEVLGCTAPVVTSAADAIVFVADGRFHLEAIMIANPALPAYRYDPYARQLTREHYDQAGMRAARRKAVERAGTARHWGLVLGTLGRQGNPHLLDHLRDELQSSGARTTTFLISELSPARLALVPDIDALLALGCL</sequence>
<organism evidence="17 18">
    <name type="scientific">Haematococcus lacustris</name>
    <name type="common">Green alga</name>
    <name type="synonym">Haematococcus pluvialis</name>
    <dbReference type="NCBI Taxonomy" id="44745"/>
    <lineage>
        <taxon>Eukaryota</taxon>
        <taxon>Viridiplantae</taxon>
        <taxon>Chlorophyta</taxon>
        <taxon>core chlorophytes</taxon>
        <taxon>Chlorophyceae</taxon>
        <taxon>CS clade</taxon>
        <taxon>Chlamydomonadales</taxon>
        <taxon>Haematococcaceae</taxon>
        <taxon>Haematococcus</taxon>
    </lineage>
</organism>
<feature type="non-terminal residue" evidence="17">
    <location>
        <position position="1"/>
    </location>
</feature>
<evidence type="ECO:0000256" key="11">
    <source>
        <dbReference type="ARBA" id="ARBA00031690"/>
    </source>
</evidence>
<evidence type="ECO:0000256" key="3">
    <source>
        <dbReference type="ARBA" id="ARBA00010173"/>
    </source>
</evidence>
<reference evidence="17 18" key="1">
    <citation type="submission" date="2020-02" db="EMBL/GenBank/DDBJ databases">
        <title>Draft genome sequence of Haematococcus lacustris strain NIES-144.</title>
        <authorList>
            <person name="Morimoto D."/>
            <person name="Nakagawa S."/>
            <person name="Yoshida T."/>
            <person name="Sawayama S."/>
        </authorList>
    </citation>
    <scope>NUCLEOTIDE SEQUENCE [LARGE SCALE GENOMIC DNA]</scope>
    <source>
        <strain evidence="17 18">NIES-144</strain>
    </source>
</reference>
<evidence type="ECO:0000256" key="15">
    <source>
        <dbReference type="SAM" id="MobiDB-lite"/>
    </source>
</evidence>
<gene>
    <name evidence="17" type="ORF">HaLaN_01746</name>
</gene>
<comment type="caution">
    <text evidence="17">The sequence shown here is derived from an EMBL/GenBank/DDBJ whole genome shotgun (WGS) entry which is preliminary data.</text>
</comment>
<dbReference type="InterPro" id="IPR042265">
    <property type="entry name" value="DPH1/DPH2_3"/>
</dbReference>
<evidence type="ECO:0000256" key="2">
    <source>
        <dbReference type="ARBA" id="ARBA00005156"/>
    </source>
</evidence>
<evidence type="ECO:0000313" key="18">
    <source>
        <dbReference type="Proteomes" id="UP000485058"/>
    </source>
</evidence>
<evidence type="ECO:0000256" key="10">
    <source>
        <dbReference type="ARBA" id="ARBA00023014"/>
    </source>
</evidence>
<evidence type="ECO:0000256" key="16">
    <source>
        <dbReference type="SAM" id="Phobius"/>
    </source>
</evidence>
<comment type="cofactor">
    <cofactor evidence="1">
        <name>[4Fe-4S] cluster</name>
        <dbReference type="ChEBI" id="CHEBI:49883"/>
    </cofactor>
</comment>
<evidence type="ECO:0000256" key="6">
    <source>
        <dbReference type="ARBA" id="ARBA00022679"/>
    </source>
</evidence>
<feature type="transmembrane region" description="Helical" evidence="16">
    <location>
        <begin position="33"/>
        <end position="54"/>
    </location>
</feature>
<accession>A0A699YA42</accession>
<keyword evidence="18" id="KW-1185">Reference proteome</keyword>
<keyword evidence="16" id="KW-1133">Transmembrane helix</keyword>
<evidence type="ECO:0000256" key="5">
    <source>
        <dbReference type="ARBA" id="ARBA00021915"/>
    </source>
</evidence>
<comment type="pathway">
    <text evidence="2">Protein modification; peptidyl-diphthamide biosynthesis.</text>
</comment>
<evidence type="ECO:0000313" key="17">
    <source>
        <dbReference type="EMBL" id="GFH07010.1"/>
    </source>
</evidence>